<dbReference type="OrthoDB" id="5294698at2"/>
<accession>A0A451DAY3</accession>
<dbReference type="InterPro" id="IPR025202">
    <property type="entry name" value="PLD-like_dom"/>
</dbReference>
<dbReference type="GO" id="GO:0004630">
    <property type="term" value="F:phospholipase D activity"/>
    <property type="evidence" value="ECO:0007669"/>
    <property type="project" value="UniProtKB-EC"/>
</dbReference>
<evidence type="ECO:0000313" key="8">
    <source>
        <dbReference type="EMBL" id="VFP83473.1"/>
    </source>
</evidence>
<dbReference type="InterPro" id="IPR051406">
    <property type="entry name" value="PLD_domain"/>
</dbReference>
<dbReference type="PANTHER" id="PTHR43856">
    <property type="entry name" value="CARDIOLIPIN HYDROLASE"/>
    <property type="match status" value="1"/>
</dbReference>
<evidence type="ECO:0000313" key="9">
    <source>
        <dbReference type="Proteomes" id="UP000294368"/>
    </source>
</evidence>
<dbReference type="GO" id="GO:0016042">
    <property type="term" value="P:lipid catabolic process"/>
    <property type="evidence" value="ECO:0007669"/>
    <property type="project" value="UniProtKB-KW"/>
</dbReference>
<evidence type="ECO:0000256" key="1">
    <source>
        <dbReference type="ARBA" id="ARBA00000798"/>
    </source>
</evidence>
<comment type="similarity">
    <text evidence="2">Belongs to the phospholipase D family.</text>
</comment>
<feature type="domain" description="PLD phosphodiesterase" evidence="7">
    <location>
        <begin position="118"/>
        <end position="145"/>
    </location>
</feature>
<dbReference type="InterPro" id="IPR001736">
    <property type="entry name" value="PLipase_D/transphosphatidylase"/>
</dbReference>
<geneLocation type="plasmid" evidence="8">
    <name>pBioThi</name>
</geneLocation>
<dbReference type="GO" id="GO:0006793">
    <property type="term" value="P:phosphorus metabolic process"/>
    <property type="evidence" value="ECO:0007669"/>
    <property type="project" value="UniProtKB-ARBA"/>
</dbReference>
<dbReference type="Proteomes" id="UP000294368">
    <property type="component" value="Plasmid pBioThi"/>
</dbReference>
<reference evidence="8 9" key="1">
    <citation type="submission" date="2019-02" db="EMBL/GenBank/DDBJ databases">
        <authorList>
            <person name="Manzano-Marin A."/>
            <person name="Manzano-Marin A."/>
        </authorList>
    </citation>
    <scope>NUCLEOTIDE SEQUENCE [LARGE SCALE GENOMIC DNA]</scope>
    <source>
        <strain evidence="8 9">ErCikochiana</strain>
        <plasmid evidence="9">pbiothi</plasmid>
    </source>
</reference>
<evidence type="ECO:0000259" key="7">
    <source>
        <dbReference type="PROSITE" id="PS50035"/>
    </source>
</evidence>
<proteinExistence type="inferred from homology"/>
<dbReference type="EMBL" id="LR217716">
    <property type="protein sequence ID" value="VFP83473.1"/>
    <property type="molecule type" value="Genomic_DNA"/>
</dbReference>
<keyword evidence="8" id="KW-0614">Plasmid</keyword>
<evidence type="ECO:0000256" key="3">
    <source>
        <dbReference type="ARBA" id="ARBA00012027"/>
    </source>
</evidence>
<dbReference type="PROSITE" id="PS50035">
    <property type="entry name" value="PLD"/>
    <property type="match status" value="1"/>
</dbReference>
<dbReference type="Gene3D" id="3.30.870.10">
    <property type="entry name" value="Endonuclease Chain A"/>
    <property type="match status" value="1"/>
</dbReference>
<dbReference type="GO" id="GO:0016891">
    <property type="term" value="F:RNA endonuclease activity producing 5'-phosphomonoesters, hydrolytic mechanism"/>
    <property type="evidence" value="ECO:0007669"/>
    <property type="project" value="TreeGrafter"/>
</dbReference>
<evidence type="ECO:0000256" key="4">
    <source>
        <dbReference type="ARBA" id="ARBA00022801"/>
    </source>
</evidence>
<dbReference type="Pfam" id="PF13091">
    <property type="entry name" value="PLDc_2"/>
    <property type="match status" value="1"/>
</dbReference>
<evidence type="ECO:0000256" key="6">
    <source>
        <dbReference type="ARBA" id="ARBA00023098"/>
    </source>
</evidence>
<organism evidence="8 9">
    <name type="scientific">Candidatus Erwinia haradaeae</name>
    <dbReference type="NCBI Taxonomy" id="1922217"/>
    <lineage>
        <taxon>Bacteria</taxon>
        <taxon>Pseudomonadati</taxon>
        <taxon>Pseudomonadota</taxon>
        <taxon>Gammaproteobacteria</taxon>
        <taxon>Enterobacterales</taxon>
        <taxon>Erwiniaceae</taxon>
        <taxon>Erwinia</taxon>
    </lineage>
</organism>
<dbReference type="SMART" id="SM00155">
    <property type="entry name" value="PLDc"/>
    <property type="match status" value="1"/>
</dbReference>
<dbReference type="AlphaFoldDB" id="A0A451DAY3"/>
<dbReference type="CDD" id="cd09170">
    <property type="entry name" value="PLDc_Nuc"/>
    <property type="match status" value="1"/>
</dbReference>
<dbReference type="RefSeq" id="WP_157988823.1">
    <property type="nucleotide sequence ID" value="NZ_LR217716.1"/>
</dbReference>
<dbReference type="SUPFAM" id="SSF56024">
    <property type="entry name" value="Phospholipase D/nuclease"/>
    <property type="match status" value="1"/>
</dbReference>
<protein>
    <recommendedName>
        <fullName evidence="3">phospholipase D</fullName>
        <ecNumber evidence="3">3.1.4.4</ecNumber>
    </recommendedName>
</protein>
<sequence length="184" mass="20690" precursor="true">MNSKLLKIKISFIIILLFFITTSSFPLLASTSIEDIKIGFSPGEGAKQIVLLAISEAKKSIDIAAYSFTSKPIALALLDAQSRGVSVRLVADKKSNSNRYTAATYLSNHRIPVKLNEKYAIMHNKFMIIDGYSVETGSFNYTQSAANRNAENVIYLRHQSEIAEKYMKEFDRLWKEATYISPSY</sequence>
<keyword evidence="4" id="KW-0378">Hydrolase</keyword>
<keyword evidence="5" id="KW-0442">Lipid degradation</keyword>
<dbReference type="PANTHER" id="PTHR43856:SF1">
    <property type="entry name" value="MITOCHONDRIAL CARDIOLIPIN HYDROLASE"/>
    <property type="match status" value="1"/>
</dbReference>
<evidence type="ECO:0000256" key="2">
    <source>
        <dbReference type="ARBA" id="ARBA00008664"/>
    </source>
</evidence>
<evidence type="ECO:0000256" key="5">
    <source>
        <dbReference type="ARBA" id="ARBA00022963"/>
    </source>
</evidence>
<name>A0A451DAY3_9GAMM</name>
<gene>
    <name evidence="8" type="ORF">ERCIKOCA2762_686</name>
</gene>
<dbReference type="EC" id="3.1.4.4" evidence="3"/>
<keyword evidence="6" id="KW-0443">Lipid metabolism</keyword>
<comment type="catalytic activity">
    <reaction evidence="1">
        <text>a 1,2-diacyl-sn-glycero-3-phosphocholine + H2O = a 1,2-diacyl-sn-glycero-3-phosphate + choline + H(+)</text>
        <dbReference type="Rhea" id="RHEA:14445"/>
        <dbReference type="ChEBI" id="CHEBI:15354"/>
        <dbReference type="ChEBI" id="CHEBI:15377"/>
        <dbReference type="ChEBI" id="CHEBI:15378"/>
        <dbReference type="ChEBI" id="CHEBI:57643"/>
        <dbReference type="ChEBI" id="CHEBI:58608"/>
        <dbReference type="EC" id="3.1.4.4"/>
    </reaction>
</comment>